<keyword evidence="3" id="KW-0540">Nuclease</keyword>
<dbReference type="NCBIfam" id="TIGR00043">
    <property type="entry name" value="rRNA maturation RNase YbeY"/>
    <property type="match status" value="1"/>
</dbReference>
<dbReference type="AlphaFoldDB" id="A0A2V3IFX0"/>
<keyword evidence="7" id="KW-0862">Zinc</keyword>
<dbReference type="GO" id="GO:0006364">
    <property type="term" value="P:rRNA processing"/>
    <property type="evidence" value="ECO:0007669"/>
    <property type="project" value="InterPro"/>
</dbReference>
<dbReference type="Proteomes" id="UP000247409">
    <property type="component" value="Unassembled WGS sequence"/>
</dbReference>
<dbReference type="PANTHER" id="PTHR46986:SF1">
    <property type="entry name" value="ENDORIBONUCLEASE YBEY, CHLOROPLASTIC"/>
    <property type="match status" value="1"/>
</dbReference>
<evidence type="ECO:0000313" key="9">
    <source>
        <dbReference type="Proteomes" id="UP000247409"/>
    </source>
</evidence>
<evidence type="ECO:0000256" key="5">
    <source>
        <dbReference type="ARBA" id="ARBA00022759"/>
    </source>
</evidence>
<protein>
    <submittedName>
        <fullName evidence="8">Endoribonuclease YbeY</fullName>
    </submittedName>
</protein>
<organism evidence="8 9">
    <name type="scientific">Gracilariopsis chorda</name>
    <dbReference type="NCBI Taxonomy" id="448386"/>
    <lineage>
        <taxon>Eukaryota</taxon>
        <taxon>Rhodophyta</taxon>
        <taxon>Florideophyceae</taxon>
        <taxon>Rhodymeniophycidae</taxon>
        <taxon>Gracilariales</taxon>
        <taxon>Gracilariaceae</taxon>
        <taxon>Gracilariopsis</taxon>
    </lineage>
</organism>
<evidence type="ECO:0000313" key="8">
    <source>
        <dbReference type="EMBL" id="PXF40933.1"/>
    </source>
</evidence>
<dbReference type="OrthoDB" id="27226at2759"/>
<gene>
    <name evidence="8" type="ORF">BWQ96_09328</name>
</gene>
<evidence type="ECO:0000256" key="4">
    <source>
        <dbReference type="ARBA" id="ARBA00022723"/>
    </source>
</evidence>
<reference evidence="8 9" key="1">
    <citation type="journal article" date="2018" name="Mol. Biol. Evol.">
        <title>Analysis of the draft genome of the red seaweed Gracilariopsis chorda provides insights into genome size evolution in Rhodophyta.</title>
        <authorList>
            <person name="Lee J."/>
            <person name="Yang E.C."/>
            <person name="Graf L."/>
            <person name="Yang J.H."/>
            <person name="Qiu H."/>
            <person name="Zel Zion U."/>
            <person name="Chan C.X."/>
            <person name="Stephens T.G."/>
            <person name="Weber A.P.M."/>
            <person name="Boo G.H."/>
            <person name="Boo S.M."/>
            <person name="Kim K.M."/>
            <person name="Shin Y."/>
            <person name="Jung M."/>
            <person name="Lee S.J."/>
            <person name="Yim H.S."/>
            <person name="Lee J.H."/>
            <person name="Bhattacharya D."/>
            <person name="Yoon H.S."/>
        </authorList>
    </citation>
    <scope>NUCLEOTIDE SEQUENCE [LARGE SCALE GENOMIC DNA]</scope>
    <source>
        <strain evidence="8 9">SKKU-2015</strain>
        <tissue evidence="8">Whole body</tissue>
    </source>
</reference>
<dbReference type="Pfam" id="PF02130">
    <property type="entry name" value="YbeY"/>
    <property type="match status" value="1"/>
</dbReference>
<dbReference type="EMBL" id="NBIV01000250">
    <property type="protein sequence ID" value="PXF40933.1"/>
    <property type="molecule type" value="Genomic_DNA"/>
</dbReference>
<dbReference type="GO" id="GO:0004519">
    <property type="term" value="F:endonuclease activity"/>
    <property type="evidence" value="ECO:0007669"/>
    <property type="project" value="UniProtKB-KW"/>
</dbReference>
<evidence type="ECO:0000256" key="3">
    <source>
        <dbReference type="ARBA" id="ARBA00022722"/>
    </source>
</evidence>
<comment type="cofactor">
    <cofactor evidence="1">
        <name>Zn(2+)</name>
        <dbReference type="ChEBI" id="CHEBI:29105"/>
    </cofactor>
</comment>
<proteinExistence type="inferred from homology"/>
<comment type="similarity">
    <text evidence="2">Belongs to the endoribonuclease YbeY family.</text>
</comment>
<dbReference type="Gene3D" id="3.40.390.30">
    <property type="entry name" value="Metalloproteases ('zincins'), catalytic domain"/>
    <property type="match status" value="1"/>
</dbReference>
<accession>A0A2V3IFX0</accession>
<evidence type="ECO:0000256" key="1">
    <source>
        <dbReference type="ARBA" id="ARBA00001947"/>
    </source>
</evidence>
<dbReference type="SUPFAM" id="SSF55486">
    <property type="entry name" value="Metalloproteases ('zincins'), catalytic domain"/>
    <property type="match status" value="1"/>
</dbReference>
<dbReference type="InterPro" id="IPR020549">
    <property type="entry name" value="YbeY_CS"/>
</dbReference>
<evidence type="ECO:0000256" key="2">
    <source>
        <dbReference type="ARBA" id="ARBA00010875"/>
    </source>
</evidence>
<comment type="caution">
    <text evidence="8">The sequence shown here is derived from an EMBL/GenBank/DDBJ whole genome shotgun (WGS) entry which is preliminary data.</text>
</comment>
<dbReference type="HAMAP" id="MF_00009">
    <property type="entry name" value="Endoribonucl_YbeY"/>
    <property type="match status" value="1"/>
</dbReference>
<keyword evidence="6" id="KW-0378">Hydrolase</keyword>
<dbReference type="InterPro" id="IPR002036">
    <property type="entry name" value="YbeY"/>
</dbReference>
<keyword evidence="4" id="KW-0479">Metal-binding</keyword>
<dbReference type="GO" id="GO:0046872">
    <property type="term" value="F:metal ion binding"/>
    <property type="evidence" value="ECO:0007669"/>
    <property type="project" value="UniProtKB-KW"/>
</dbReference>
<name>A0A2V3IFX0_9FLOR</name>
<evidence type="ECO:0000256" key="7">
    <source>
        <dbReference type="ARBA" id="ARBA00022833"/>
    </source>
</evidence>
<dbReference type="PANTHER" id="PTHR46986">
    <property type="entry name" value="ENDORIBONUCLEASE YBEY, CHLOROPLASTIC"/>
    <property type="match status" value="1"/>
</dbReference>
<sequence length="284" mass="31848">MLRNSVFGSGANLPYGSRTLRVRVRIATLDRWVIKGPGQDTNADPPTLIFDTAPLIFVNMNHFQPLLAFAQCTPLPLSRFSSTQLPPVCNSRKVHGSNRALYPKTPFAQLSPPNKEVDWIFVDTVVKGQAELVPEALERNIQDDAMTLIRVARRDAPTELSVVLCDDREISELNSRWRGIDKFTDVLSFPQDDPDKVLLGDIVISVETAKEQAAAREYDVKDEIRVLLVHGLLHLMGYDHEGAVEGDWLVMAKMENKILKELGWHGEGLVSSVQDSFYRDIVQS</sequence>
<dbReference type="STRING" id="448386.A0A2V3IFX0"/>
<dbReference type="GO" id="GO:0004222">
    <property type="term" value="F:metalloendopeptidase activity"/>
    <property type="evidence" value="ECO:0007669"/>
    <property type="project" value="InterPro"/>
</dbReference>
<dbReference type="InterPro" id="IPR023091">
    <property type="entry name" value="MetalPrtase_cat_dom_sf_prd"/>
</dbReference>
<dbReference type="PROSITE" id="PS01306">
    <property type="entry name" value="UPF0054"/>
    <property type="match status" value="1"/>
</dbReference>
<keyword evidence="5" id="KW-0255">Endonuclease</keyword>
<keyword evidence="9" id="KW-1185">Reference proteome</keyword>
<evidence type="ECO:0000256" key="6">
    <source>
        <dbReference type="ARBA" id="ARBA00022801"/>
    </source>
</evidence>